<proteinExistence type="predicted"/>
<feature type="compositionally biased region" description="Basic and acidic residues" evidence="1">
    <location>
        <begin position="30"/>
        <end position="43"/>
    </location>
</feature>
<evidence type="ECO:0000256" key="1">
    <source>
        <dbReference type="SAM" id="MobiDB-lite"/>
    </source>
</evidence>
<sequence length="86" mass="9925">MKEEKRKEKEEKEEEKVRHKSVASCKTKPGTREIEVEERKHEQSGIMGAKHVRRKRRKLNGNLRKTDNNLTALLDASLANSQTISA</sequence>
<evidence type="ECO:0000313" key="2">
    <source>
        <dbReference type="EMBL" id="MPC46975.1"/>
    </source>
</evidence>
<reference evidence="2 3" key="1">
    <citation type="submission" date="2019-05" db="EMBL/GenBank/DDBJ databases">
        <title>Another draft genome of Portunus trituberculatus and its Hox gene families provides insights of decapod evolution.</title>
        <authorList>
            <person name="Jeong J.-H."/>
            <person name="Song I."/>
            <person name="Kim S."/>
            <person name="Choi T."/>
            <person name="Kim D."/>
            <person name="Ryu S."/>
            <person name="Kim W."/>
        </authorList>
    </citation>
    <scope>NUCLEOTIDE SEQUENCE [LARGE SCALE GENOMIC DNA]</scope>
    <source>
        <tissue evidence="2">Muscle</tissue>
    </source>
</reference>
<feature type="compositionally biased region" description="Basic and acidic residues" evidence="1">
    <location>
        <begin position="1"/>
        <end position="17"/>
    </location>
</feature>
<comment type="caution">
    <text evidence="2">The sequence shown here is derived from an EMBL/GenBank/DDBJ whole genome shotgun (WGS) entry which is preliminary data.</text>
</comment>
<protein>
    <submittedName>
        <fullName evidence="2">Uncharacterized protein</fullName>
    </submittedName>
</protein>
<dbReference type="AlphaFoldDB" id="A0A5B7FNC1"/>
<organism evidence="2 3">
    <name type="scientific">Portunus trituberculatus</name>
    <name type="common">Swimming crab</name>
    <name type="synonym">Neptunus trituberculatus</name>
    <dbReference type="NCBI Taxonomy" id="210409"/>
    <lineage>
        <taxon>Eukaryota</taxon>
        <taxon>Metazoa</taxon>
        <taxon>Ecdysozoa</taxon>
        <taxon>Arthropoda</taxon>
        <taxon>Crustacea</taxon>
        <taxon>Multicrustacea</taxon>
        <taxon>Malacostraca</taxon>
        <taxon>Eumalacostraca</taxon>
        <taxon>Eucarida</taxon>
        <taxon>Decapoda</taxon>
        <taxon>Pleocyemata</taxon>
        <taxon>Brachyura</taxon>
        <taxon>Eubrachyura</taxon>
        <taxon>Portunoidea</taxon>
        <taxon>Portunidae</taxon>
        <taxon>Portuninae</taxon>
        <taxon>Portunus</taxon>
    </lineage>
</organism>
<feature type="region of interest" description="Disordered" evidence="1">
    <location>
        <begin position="1"/>
        <end position="53"/>
    </location>
</feature>
<dbReference type="EMBL" id="VSRR010007474">
    <property type="protein sequence ID" value="MPC46975.1"/>
    <property type="molecule type" value="Genomic_DNA"/>
</dbReference>
<evidence type="ECO:0000313" key="3">
    <source>
        <dbReference type="Proteomes" id="UP000324222"/>
    </source>
</evidence>
<keyword evidence="3" id="KW-1185">Reference proteome</keyword>
<gene>
    <name evidence="2" type="ORF">E2C01_040708</name>
</gene>
<dbReference type="Proteomes" id="UP000324222">
    <property type="component" value="Unassembled WGS sequence"/>
</dbReference>
<accession>A0A5B7FNC1</accession>
<name>A0A5B7FNC1_PORTR</name>